<evidence type="ECO:0008006" key="3">
    <source>
        <dbReference type="Google" id="ProtNLM"/>
    </source>
</evidence>
<comment type="caution">
    <text evidence="1">The sequence shown here is derived from an EMBL/GenBank/DDBJ whole genome shotgun (WGS) entry which is preliminary data.</text>
</comment>
<evidence type="ECO:0000313" key="1">
    <source>
        <dbReference type="EMBL" id="TGX95514.1"/>
    </source>
</evidence>
<dbReference type="AlphaFoldDB" id="A0A4S2A6U0"/>
<accession>A0A4S2A6U0</accession>
<dbReference type="Proteomes" id="UP000305751">
    <property type="component" value="Unassembled WGS sequence"/>
</dbReference>
<evidence type="ECO:0000313" key="2">
    <source>
        <dbReference type="Proteomes" id="UP000305751"/>
    </source>
</evidence>
<dbReference type="RefSeq" id="WP_136015170.1">
    <property type="nucleotide sequence ID" value="NZ_CAJTBC010000055.1"/>
</dbReference>
<proteinExistence type="predicted"/>
<sequence>MKRYLKFGIFSLVVFASVFFSRKAERSNVQNVILLNNVEALAADENPTTRCIGTGSVDCSLNHEKVKYVFEPFILEW</sequence>
<keyword evidence="2" id="KW-1185">Reference proteome</keyword>
<name>A0A4S2A6U0_9BACE</name>
<reference evidence="1 2" key="1">
    <citation type="submission" date="2019-04" db="EMBL/GenBank/DDBJ databases">
        <title>Microbes associate with the intestines of laboratory mice.</title>
        <authorList>
            <person name="Navarre W."/>
            <person name="Wong E."/>
            <person name="Huang K."/>
            <person name="Tropini C."/>
            <person name="Ng K."/>
            <person name="Yu B."/>
        </authorList>
    </citation>
    <scope>NUCLEOTIDE SEQUENCE [LARGE SCALE GENOMIC DNA]</scope>
    <source>
        <strain evidence="1 2">NM70_E10</strain>
    </source>
</reference>
<protein>
    <recommendedName>
        <fullName evidence="3">NVEALA protein</fullName>
    </recommendedName>
</protein>
<dbReference type="EMBL" id="SRZA01000174">
    <property type="protein sequence ID" value="TGX95514.1"/>
    <property type="molecule type" value="Genomic_DNA"/>
</dbReference>
<gene>
    <name evidence="1" type="ORF">E5356_20410</name>
</gene>
<organism evidence="1 2">
    <name type="scientific">Bacteroides acidifaciens</name>
    <dbReference type="NCBI Taxonomy" id="85831"/>
    <lineage>
        <taxon>Bacteria</taxon>
        <taxon>Pseudomonadati</taxon>
        <taxon>Bacteroidota</taxon>
        <taxon>Bacteroidia</taxon>
        <taxon>Bacteroidales</taxon>
        <taxon>Bacteroidaceae</taxon>
        <taxon>Bacteroides</taxon>
    </lineage>
</organism>